<reference evidence="1 2" key="1">
    <citation type="journal article" date="2018" name="ISME J.">
        <title>A methanotrophic archaeon couples anaerobic oxidation of methane to Fe(III) reduction.</title>
        <authorList>
            <person name="Cai C."/>
            <person name="Leu A.O."/>
            <person name="Xie G.J."/>
            <person name="Guo J."/>
            <person name="Feng Y."/>
            <person name="Zhao J.X."/>
            <person name="Tyson G.W."/>
            <person name="Yuan Z."/>
            <person name="Hu S."/>
        </authorList>
    </citation>
    <scope>NUCLEOTIDE SEQUENCE [LARGE SCALE GENOMIC DNA]</scope>
    <source>
        <strain evidence="1">FeB_12</strain>
    </source>
</reference>
<accession>A0A855X367</accession>
<organism evidence="1 2">
    <name type="scientific">candidate division GN15 bacterium</name>
    <dbReference type="NCBI Taxonomy" id="2072418"/>
    <lineage>
        <taxon>Bacteria</taxon>
        <taxon>candidate division GN15</taxon>
    </lineage>
</organism>
<dbReference type="Proteomes" id="UP000250918">
    <property type="component" value="Unassembled WGS sequence"/>
</dbReference>
<dbReference type="InterPro" id="IPR003772">
    <property type="entry name" value="YceD"/>
</dbReference>
<evidence type="ECO:0000313" key="1">
    <source>
        <dbReference type="EMBL" id="PWB69369.1"/>
    </source>
</evidence>
<dbReference type="AlphaFoldDB" id="A0A855X367"/>
<proteinExistence type="predicted"/>
<feature type="non-terminal residue" evidence="1">
    <location>
        <position position="126"/>
    </location>
</feature>
<dbReference type="EMBL" id="PQAP01000172">
    <property type="protein sequence ID" value="PWB69369.1"/>
    <property type="molecule type" value="Genomic_DNA"/>
</dbReference>
<comment type="caution">
    <text evidence="1">The sequence shown here is derived from an EMBL/GenBank/DDBJ whole genome shotgun (WGS) entry which is preliminary data.</text>
</comment>
<gene>
    <name evidence="1" type="ORF">C3F09_10350</name>
</gene>
<evidence type="ECO:0008006" key="3">
    <source>
        <dbReference type="Google" id="ProtNLM"/>
    </source>
</evidence>
<name>A0A855X367_9BACT</name>
<protein>
    <recommendedName>
        <fullName evidence="3">DUF177 domain-containing protein</fullName>
    </recommendedName>
</protein>
<evidence type="ECO:0000313" key="2">
    <source>
        <dbReference type="Proteomes" id="UP000250918"/>
    </source>
</evidence>
<sequence>MIIDLRQFDDFPAHAVIEASEGEIQPFDDLVTQVGRTTLSLSLQKAETEYFCQGTVSAAIRVQCSRCARDIELELEGVTDFIIRTQPPEEFDDSGATDDEDYVYAHNKTDTADVTDMVRQALMLAL</sequence>
<dbReference type="Pfam" id="PF02620">
    <property type="entry name" value="YceD"/>
    <property type="match status" value="1"/>
</dbReference>